<dbReference type="CDD" id="cd04301">
    <property type="entry name" value="NAT_SF"/>
    <property type="match status" value="1"/>
</dbReference>
<accession>A0A1G1W0L3</accession>
<reference evidence="2 3" key="1">
    <citation type="journal article" date="2016" name="Nat. Commun.">
        <title>Thousands of microbial genomes shed light on interconnected biogeochemical processes in an aquifer system.</title>
        <authorList>
            <person name="Anantharaman K."/>
            <person name="Brown C.T."/>
            <person name="Hug L.A."/>
            <person name="Sharon I."/>
            <person name="Castelle C.J."/>
            <person name="Probst A.J."/>
            <person name="Thomas B.C."/>
            <person name="Singh A."/>
            <person name="Wilkins M.J."/>
            <person name="Karaoz U."/>
            <person name="Brodie E.L."/>
            <person name="Williams K.H."/>
            <person name="Hubbard S.S."/>
            <person name="Banfield J.F."/>
        </authorList>
    </citation>
    <scope>NUCLEOTIDE SEQUENCE [LARGE SCALE GENOMIC DNA]</scope>
</reference>
<dbReference type="Pfam" id="PF00583">
    <property type="entry name" value="Acetyltransf_1"/>
    <property type="match status" value="1"/>
</dbReference>
<gene>
    <name evidence="2" type="ORF">A2113_01480</name>
</gene>
<evidence type="ECO:0000313" key="2">
    <source>
        <dbReference type="EMBL" id="OGY20957.1"/>
    </source>
</evidence>
<comment type="caution">
    <text evidence="2">The sequence shown here is derived from an EMBL/GenBank/DDBJ whole genome shotgun (WGS) entry which is preliminary data.</text>
</comment>
<dbReference type="AlphaFoldDB" id="A0A1G1W0L3"/>
<dbReference type="InterPro" id="IPR000182">
    <property type="entry name" value="GNAT_dom"/>
</dbReference>
<feature type="domain" description="N-acetyltransferase" evidence="1">
    <location>
        <begin position="1"/>
        <end position="147"/>
    </location>
</feature>
<dbReference type="Proteomes" id="UP000176299">
    <property type="component" value="Unassembled WGS sequence"/>
</dbReference>
<dbReference type="Gene3D" id="3.40.630.30">
    <property type="match status" value="1"/>
</dbReference>
<proteinExistence type="predicted"/>
<dbReference type="PROSITE" id="PS51186">
    <property type="entry name" value="GNAT"/>
    <property type="match status" value="1"/>
</dbReference>
<name>A0A1G1W0L3_9BACT</name>
<dbReference type="InterPro" id="IPR016181">
    <property type="entry name" value="Acyl_CoA_acyltransferase"/>
</dbReference>
<dbReference type="SUPFAM" id="SSF55729">
    <property type="entry name" value="Acyl-CoA N-acyltransferases (Nat)"/>
    <property type="match status" value="1"/>
</dbReference>
<sequence length="170" mass="19450">MRVRIINAKDTPVDPGFVQKMSEITLQDKGLAYRSPNLIKNSIQAGFFLVALGESNKILGWIEKYKIWEDWWGLSTLYVFPEYRNLGIGRGLLIPAGVKDLKNKNIFAATTNSEVQSVLEGLNFKKVVLSQLPLMVRINLLLTRYLNIKSLLKLLEVRSRGFVYFVRFAK</sequence>
<evidence type="ECO:0000313" key="3">
    <source>
        <dbReference type="Proteomes" id="UP000176299"/>
    </source>
</evidence>
<dbReference type="EMBL" id="MHCN01000019">
    <property type="protein sequence ID" value="OGY20957.1"/>
    <property type="molecule type" value="Genomic_DNA"/>
</dbReference>
<evidence type="ECO:0000259" key="1">
    <source>
        <dbReference type="PROSITE" id="PS51186"/>
    </source>
</evidence>
<dbReference type="GO" id="GO:0016747">
    <property type="term" value="F:acyltransferase activity, transferring groups other than amino-acyl groups"/>
    <property type="evidence" value="ECO:0007669"/>
    <property type="project" value="InterPro"/>
</dbReference>
<organism evidence="2 3">
    <name type="scientific">Candidatus Woykebacteria bacterium GWA1_44_8</name>
    <dbReference type="NCBI Taxonomy" id="1802591"/>
    <lineage>
        <taxon>Bacteria</taxon>
        <taxon>Candidatus Woykeibacteriota</taxon>
    </lineage>
</organism>
<dbReference type="STRING" id="1802591.A2113_01480"/>
<protein>
    <recommendedName>
        <fullName evidence="1">N-acetyltransferase domain-containing protein</fullName>
    </recommendedName>
</protein>